<evidence type="ECO:0000256" key="7">
    <source>
        <dbReference type="ARBA" id="ARBA00022723"/>
    </source>
</evidence>
<dbReference type="Gene3D" id="3.30.470.30">
    <property type="entry name" value="DNA ligase/mRNA capping enzyme"/>
    <property type="match status" value="1"/>
</dbReference>
<dbReference type="NCBIfam" id="TIGR00575">
    <property type="entry name" value="dnlj"/>
    <property type="match status" value="1"/>
</dbReference>
<accession>A0A2P6ATT3</accession>
<comment type="catalytic activity">
    <reaction evidence="13 15">
        <text>NAD(+) + (deoxyribonucleotide)n-3'-hydroxyl + 5'-phospho-(deoxyribonucleotide)m = (deoxyribonucleotide)n+m + AMP + beta-nicotinamide D-nucleotide.</text>
        <dbReference type="EC" id="6.5.1.2"/>
    </reaction>
</comment>
<dbReference type="SUPFAM" id="SSF50249">
    <property type="entry name" value="Nucleic acid-binding proteins"/>
    <property type="match status" value="1"/>
</dbReference>
<dbReference type="InterPro" id="IPR013839">
    <property type="entry name" value="DNAligase_adenylation"/>
</dbReference>
<evidence type="ECO:0000256" key="13">
    <source>
        <dbReference type="ARBA" id="ARBA00034005"/>
    </source>
</evidence>
<evidence type="ECO:0000313" key="18">
    <source>
        <dbReference type="Proteomes" id="UP000243900"/>
    </source>
</evidence>
<evidence type="ECO:0000256" key="3">
    <source>
        <dbReference type="ARBA" id="ARBA00012722"/>
    </source>
</evidence>
<dbReference type="PANTHER" id="PTHR23389">
    <property type="entry name" value="CHROMOSOME TRANSMISSION FIDELITY FACTOR 18"/>
    <property type="match status" value="1"/>
</dbReference>
<evidence type="ECO:0000256" key="11">
    <source>
        <dbReference type="ARBA" id="ARBA00023027"/>
    </source>
</evidence>
<proteinExistence type="inferred from homology"/>
<dbReference type="EC" id="6.5.1.2" evidence="3 15"/>
<dbReference type="AlphaFoldDB" id="A0A2P6ATT3"/>
<evidence type="ECO:0000256" key="8">
    <source>
        <dbReference type="ARBA" id="ARBA00022763"/>
    </source>
</evidence>
<dbReference type="Gene3D" id="6.20.10.30">
    <property type="match status" value="1"/>
</dbReference>
<evidence type="ECO:0000256" key="14">
    <source>
        <dbReference type="ARBA" id="ARBA00060881"/>
    </source>
</evidence>
<dbReference type="InterPro" id="IPR010994">
    <property type="entry name" value="RuvA_2-like"/>
</dbReference>
<dbReference type="Proteomes" id="UP000243900">
    <property type="component" value="Unassembled WGS sequence"/>
</dbReference>
<dbReference type="Gene3D" id="2.40.50.140">
    <property type="entry name" value="Nucleic acid-binding proteins"/>
    <property type="match status" value="1"/>
</dbReference>
<dbReference type="SMART" id="SM00532">
    <property type="entry name" value="LIGANc"/>
    <property type="match status" value="1"/>
</dbReference>
<dbReference type="Pfam" id="PF03120">
    <property type="entry name" value="OB_DNA_ligase"/>
    <property type="match status" value="1"/>
</dbReference>
<evidence type="ECO:0000256" key="10">
    <source>
        <dbReference type="ARBA" id="ARBA00022842"/>
    </source>
</evidence>
<dbReference type="Gene3D" id="1.10.150.20">
    <property type="entry name" value="5' to 3' exonuclease, C-terminal subdomain"/>
    <property type="match status" value="1"/>
</dbReference>
<comment type="similarity">
    <text evidence="14">Belongs to the NAD-dependent DNA ligase family. LigA subfamily.</text>
</comment>
<keyword evidence="11 15" id="KW-0520">NAD</keyword>
<dbReference type="GO" id="GO:0006281">
    <property type="term" value="P:DNA repair"/>
    <property type="evidence" value="ECO:0007669"/>
    <property type="project" value="UniProtKB-KW"/>
</dbReference>
<dbReference type="CDD" id="cd00114">
    <property type="entry name" value="LIGANc"/>
    <property type="match status" value="1"/>
</dbReference>
<dbReference type="InterPro" id="IPR004150">
    <property type="entry name" value="NAD_DNA_ligase_OB"/>
</dbReference>
<keyword evidence="10" id="KW-0460">Magnesium</keyword>
<keyword evidence="9" id="KW-0862">Zinc</keyword>
<organism evidence="17 18">
    <name type="scientific">Amnimonas aquatica</name>
    <dbReference type="NCBI Taxonomy" id="2094561"/>
    <lineage>
        <taxon>Bacteria</taxon>
        <taxon>Pseudomonadati</taxon>
        <taxon>Pseudomonadota</taxon>
        <taxon>Gammaproteobacteria</taxon>
        <taxon>Moraxellales</taxon>
        <taxon>Moraxellaceae</taxon>
        <taxon>Amnimonas</taxon>
    </lineage>
</organism>
<evidence type="ECO:0000256" key="5">
    <source>
        <dbReference type="ARBA" id="ARBA00022598"/>
    </source>
</evidence>
<keyword evidence="5 15" id="KW-0436">Ligase</keyword>
<dbReference type="Pfam" id="PF22745">
    <property type="entry name" value="Nlig-Ia"/>
    <property type="match status" value="1"/>
</dbReference>
<dbReference type="FunFam" id="2.40.50.140:FF:000012">
    <property type="entry name" value="DNA ligase"/>
    <property type="match status" value="1"/>
</dbReference>
<dbReference type="HAMAP" id="MF_01588">
    <property type="entry name" value="DNA_ligase_A"/>
    <property type="match status" value="1"/>
</dbReference>
<evidence type="ECO:0000256" key="4">
    <source>
        <dbReference type="ARBA" id="ARBA00013308"/>
    </source>
</evidence>
<dbReference type="Gene3D" id="1.10.287.610">
    <property type="entry name" value="Helix hairpin bin"/>
    <property type="match status" value="1"/>
</dbReference>
<dbReference type="PROSITE" id="PS01055">
    <property type="entry name" value="DNA_LIGASE_N1"/>
    <property type="match status" value="1"/>
</dbReference>
<keyword evidence="8 15" id="KW-0227">DNA damage</keyword>
<dbReference type="FunFam" id="3.30.470.30:FF:000001">
    <property type="entry name" value="DNA ligase"/>
    <property type="match status" value="1"/>
</dbReference>
<dbReference type="GO" id="GO:0046872">
    <property type="term" value="F:metal ion binding"/>
    <property type="evidence" value="ECO:0007669"/>
    <property type="project" value="UniProtKB-KW"/>
</dbReference>
<dbReference type="Pfam" id="PF01653">
    <property type="entry name" value="DNA_ligase_aden"/>
    <property type="match status" value="1"/>
</dbReference>
<dbReference type="PROSITE" id="PS01056">
    <property type="entry name" value="DNA_LIGASE_N2"/>
    <property type="match status" value="1"/>
</dbReference>
<keyword evidence="18" id="KW-1185">Reference proteome</keyword>
<dbReference type="GO" id="GO:0003911">
    <property type="term" value="F:DNA ligase (NAD+) activity"/>
    <property type="evidence" value="ECO:0007669"/>
    <property type="project" value="UniProtKB-EC"/>
</dbReference>
<keyword evidence="7" id="KW-0479">Metal-binding</keyword>
<dbReference type="SUPFAM" id="SSF56091">
    <property type="entry name" value="DNA ligase/mRNA capping enzyme, catalytic domain"/>
    <property type="match status" value="1"/>
</dbReference>
<evidence type="ECO:0000256" key="12">
    <source>
        <dbReference type="ARBA" id="ARBA00023204"/>
    </source>
</evidence>
<dbReference type="Pfam" id="PF03119">
    <property type="entry name" value="DNA_ligase_ZBD"/>
    <property type="match status" value="1"/>
</dbReference>
<comment type="caution">
    <text evidence="17">The sequence shown here is derived from an EMBL/GenBank/DDBJ whole genome shotgun (WGS) entry which is preliminary data.</text>
</comment>
<dbReference type="InterPro" id="IPR001679">
    <property type="entry name" value="DNA_ligase"/>
</dbReference>
<protein>
    <recommendedName>
        <fullName evidence="4 15">DNA ligase</fullName>
        <ecNumber evidence="3 15">6.5.1.2</ecNumber>
    </recommendedName>
</protein>
<evidence type="ECO:0000256" key="2">
    <source>
        <dbReference type="ARBA" id="ARBA00004067"/>
    </source>
</evidence>
<dbReference type="NCBIfam" id="NF005932">
    <property type="entry name" value="PRK07956.1"/>
    <property type="match status" value="1"/>
</dbReference>
<feature type="domain" description="NAD-dependent DNA ligase N-terminal" evidence="16">
    <location>
        <begin position="6"/>
        <end position="462"/>
    </location>
</feature>
<evidence type="ECO:0000256" key="9">
    <source>
        <dbReference type="ARBA" id="ARBA00022833"/>
    </source>
</evidence>
<keyword evidence="12 15" id="KW-0234">DNA repair</keyword>
<feature type="non-terminal residue" evidence="17">
    <location>
        <position position="533"/>
    </location>
</feature>
<evidence type="ECO:0000256" key="15">
    <source>
        <dbReference type="RuleBase" id="RU000618"/>
    </source>
</evidence>
<dbReference type="EMBL" id="PTQZ01000043">
    <property type="protein sequence ID" value="PQA48561.1"/>
    <property type="molecule type" value="Genomic_DNA"/>
</dbReference>
<sequence>MVSTADVSARLQELRAQLRHHAHLYYVLDQPALPDGDYDRLYAELLALEAGHPELVTPDSPSRRVGATPDSAFAPVKHAVPMLSLDNVFDEAGWLDFDRRVRDRLGWELSVGVAYACEPKFDGLAVSLRYEDGLLVQAATRGDGSTGEDITANVRTIRSVPLSLRAPAADRQTQAAALPALLEVRGEVLMPRAGFEQLNARQLAAGDKVFANPRNAAAGSLRQLDPGITATRPLAFYAYSIAALDGAPWPATHTLTLRWLAALGFKITDLAASGPGPLFVQQAWQALLDRRDSLPFDIDGMVVKVDDRRLQQDLGFVARAPRWAVAYKFPAQEASTRLEAIEWQVGRTGALTPVARLAPVSVGGVVVSNATLHNIDEVHRLDLRAGDTVVIYRAGDVIPKVMRRLDDDGHAARAPVALPDACPVCASAVVRPEGEVVARCSAGLFCPAQRKEALRHFASRRAMDIEGLGEKWVDLMVDAGLLHTPADIYRLSAEQLLQLPRMAEKSAENLLAGIAKSRDTTLGRFLFALGIPE</sequence>
<name>A0A2P6ATT3_9GAMM</name>
<comment type="cofactor">
    <cofactor evidence="1">
        <name>Mg(2+)</name>
        <dbReference type="ChEBI" id="CHEBI:18420"/>
    </cofactor>
</comment>
<dbReference type="SUPFAM" id="SSF47781">
    <property type="entry name" value="RuvA domain 2-like"/>
    <property type="match status" value="1"/>
</dbReference>
<dbReference type="InterPro" id="IPR012340">
    <property type="entry name" value="NA-bd_OB-fold"/>
</dbReference>
<dbReference type="InterPro" id="IPR004149">
    <property type="entry name" value="Znf_DNAligase_C4"/>
</dbReference>
<dbReference type="PANTHER" id="PTHR23389:SF9">
    <property type="entry name" value="DNA LIGASE"/>
    <property type="match status" value="1"/>
</dbReference>
<evidence type="ECO:0000256" key="1">
    <source>
        <dbReference type="ARBA" id="ARBA00001946"/>
    </source>
</evidence>
<evidence type="ECO:0000256" key="6">
    <source>
        <dbReference type="ARBA" id="ARBA00022705"/>
    </source>
</evidence>
<evidence type="ECO:0000313" key="17">
    <source>
        <dbReference type="EMBL" id="PQA48561.1"/>
    </source>
</evidence>
<dbReference type="GO" id="GO:0006260">
    <property type="term" value="P:DNA replication"/>
    <property type="evidence" value="ECO:0007669"/>
    <property type="project" value="UniProtKB-KW"/>
</dbReference>
<dbReference type="FunFam" id="1.10.150.20:FF:000007">
    <property type="entry name" value="DNA ligase"/>
    <property type="match status" value="1"/>
</dbReference>
<keyword evidence="6 15" id="KW-0235">DNA replication</keyword>
<gene>
    <name evidence="17" type="ORF">C5O18_03200</name>
</gene>
<evidence type="ECO:0000259" key="16">
    <source>
        <dbReference type="SMART" id="SM00532"/>
    </source>
</evidence>
<reference evidence="18" key="1">
    <citation type="submission" date="2018-02" db="EMBL/GenBank/DDBJ databases">
        <title>Genome sequencing of Solimonas sp. HR-BB.</title>
        <authorList>
            <person name="Lee Y."/>
            <person name="Jeon C.O."/>
        </authorList>
    </citation>
    <scope>NUCLEOTIDE SEQUENCE [LARGE SCALE GENOMIC DNA]</scope>
    <source>
        <strain evidence="18">HR-E</strain>
    </source>
</reference>
<comment type="function">
    <text evidence="2">DNA ligase that catalyzes the formation of phosphodiester linkages between 5'-phosphoryl and 3'-hydroxyl groups in double-stranded DNA using NAD as a coenzyme and as the energy source for the reaction. It is essential for DNA replication and repair of damaged DNA.</text>
</comment>
<dbReference type="InterPro" id="IPR018239">
    <property type="entry name" value="DNA_ligase_AS"/>
</dbReference>
<dbReference type="InterPro" id="IPR013840">
    <property type="entry name" value="DNAligase_N"/>
</dbReference>
<dbReference type="OrthoDB" id="9759736at2"/>
<dbReference type="GO" id="GO:0005829">
    <property type="term" value="C:cytosol"/>
    <property type="evidence" value="ECO:0007669"/>
    <property type="project" value="TreeGrafter"/>
</dbReference>
<dbReference type="InterPro" id="IPR033136">
    <property type="entry name" value="DNA_ligase_CS"/>
</dbReference>